<keyword evidence="2" id="KW-1185">Reference proteome</keyword>
<reference evidence="1" key="2">
    <citation type="submission" date="2021-08" db="EMBL/GenBank/DDBJ databases">
        <authorList>
            <person name="Eriksson T."/>
        </authorList>
    </citation>
    <scope>NUCLEOTIDE SEQUENCE</scope>
    <source>
        <strain evidence="1">Stoneville</strain>
        <tissue evidence="1">Whole head</tissue>
    </source>
</reference>
<dbReference type="Proteomes" id="UP000719412">
    <property type="component" value="Unassembled WGS sequence"/>
</dbReference>
<comment type="caution">
    <text evidence="1">The sequence shown here is derived from an EMBL/GenBank/DDBJ whole genome shotgun (WGS) entry which is preliminary data.</text>
</comment>
<accession>A0A8J6H6Y4</accession>
<evidence type="ECO:0000313" key="1">
    <source>
        <dbReference type="EMBL" id="KAH0809007.1"/>
    </source>
</evidence>
<protein>
    <submittedName>
        <fullName evidence="1">Uncharacterized protein</fullName>
    </submittedName>
</protein>
<organism evidence="1 2">
    <name type="scientific">Tenebrio molitor</name>
    <name type="common">Yellow mealworm beetle</name>
    <dbReference type="NCBI Taxonomy" id="7067"/>
    <lineage>
        <taxon>Eukaryota</taxon>
        <taxon>Metazoa</taxon>
        <taxon>Ecdysozoa</taxon>
        <taxon>Arthropoda</taxon>
        <taxon>Hexapoda</taxon>
        <taxon>Insecta</taxon>
        <taxon>Pterygota</taxon>
        <taxon>Neoptera</taxon>
        <taxon>Endopterygota</taxon>
        <taxon>Coleoptera</taxon>
        <taxon>Polyphaga</taxon>
        <taxon>Cucujiformia</taxon>
        <taxon>Tenebrionidae</taxon>
        <taxon>Tenebrio</taxon>
    </lineage>
</organism>
<evidence type="ECO:0000313" key="2">
    <source>
        <dbReference type="Proteomes" id="UP000719412"/>
    </source>
</evidence>
<proteinExistence type="predicted"/>
<sequence length="264" mass="29467">MSATKLEEIIHQFRSCCFFLFEELSKREAFPLKKRTRIDDAAFRDSIDVIQECAAQDLLTGEKSRPTPESLHPHRSVGLLPVPKCRNIAPVQGRMAAIHVSTEVECNGDVVLYGGAAGGRTRPAEAASTNPHFRTACRLLLQTLQCTTELKTRTPFQTSRLGRGRTTCRPDTYLKWGGQLVHQLELLISVICSVDQSGRKKKSTKLLIRAAANVPGRHKKYNIDAKFIKTFQSPAGVNFFRRIPTCCHLHANKFAPVETLNGLK</sequence>
<reference evidence="1" key="1">
    <citation type="journal article" date="2020" name="J Insects Food Feed">
        <title>The yellow mealworm (Tenebrio molitor) genome: a resource for the emerging insects as food and feed industry.</title>
        <authorList>
            <person name="Eriksson T."/>
            <person name="Andere A."/>
            <person name="Kelstrup H."/>
            <person name="Emery V."/>
            <person name="Picard C."/>
        </authorList>
    </citation>
    <scope>NUCLEOTIDE SEQUENCE</scope>
    <source>
        <strain evidence="1">Stoneville</strain>
        <tissue evidence="1">Whole head</tissue>
    </source>
</reference>
<dbReference type="AlphaFoldDB" id="A0A8J6H6Y4"/>
<dbReference type="EMBL" id="JABDTM020028397">
    <property type="protein sequence ID" value="KAH0809007.1"/>
    <property type="molecule type" value="Genomic_DNA"/>
</dbReference>
<gene>
    <name evidence="1" type="ORF">GEV33_013784</name>
</gene>
<name>A0A8J6H6Y4_TENMO</name>